<feature type="transmembrane region" description="Helical" evidence="1">
    <location>
        <begin position="6"/>
        <end position="29"/>
    </location>
</feature>
<protein>
    <submittedName>
        <fullName evidence="2">Uncharacterized protein</fullName>
    </submittedName>
</protein>
<keyword evidence="1" id="KW-0472">Membrane</keyword>
<name>A0A1R4HCX5_9GAMM</name>
<evidence type="ECO:0000313" key="3">
    <source>
        <dbReference type="Proteomes" id="UP000195667"/>
    </source>
</evidence>
<organism evidence="2 3">
    <name type="scientific">Crenothrix polyspora</name>
    <dbReference type="NCBI Taxonomy" id="360316"/>
    <lineage>
        <taxon>Bacteria</taxon>
        <taxon>Pseudomonadati</taxon>
        <taxon>Pseudomonadota</taxon>
        <taxon>Gammaproteobacteria</taxon>
        <taxon>Methylococcales</taxon>
        <taxon>Crenotrichaceae</taxon>
        <taxon>Crenothrix</taxon>
    </lineage>
</organism>
<dbReference type="Proteomes" id="UP000195667">
    <property type="component" value="Unassembled WGS sequence"/>
</dbReference>
<accession>A0A1R4HCX5</accession>
<evidence type="ECO:0000313" key="2">
    <source>
        <dbReference type="EMBL" id="SJM94067.1"/>
    </source>
</evidence>
<reference evidence="3" key="1">
    <citation type="submission" date="2017-02" db="EMBL/GenBank/DDBJ databases">
        <authorList>
            <person name="Daims H."/>
        </authorList>
    </citation>
    <scope>NUCLEOTIDE SEQUENCE [LARGE SCALE GENOMIC DNA]</scope>
</reference>
<keyword evidence="1" id="KW-0812">Transmembrane</keyword>
<evidence type="ECO:0000256" key="1">
    <source>
        <dbReference type="SAM" id="Phobius"/>
    </source>
</evidence>
<gene>
    <name evidence="2" type="ORF">CRENPOLYSF1_50105</name>
</gene>
<keyword evidence="1" id="KW-1133">Transmembrane helix</keyword>
<sequence length="40" mass="5060">MYIFFTYHILFDIILFKIKYIFSFLYFITDYYVIISSKKT</sequence>
<keyword evidence="3" id="KW-1185">Reference proteome</keyword>
<dbReference type="EMBL" id="FUKI01000126">
    <property type="protein sequence ID" value="SJM94067.1"/>
    <property type="molecule type" value="Genomic_DNA"/>
</dbReference>
<dbReference type="AlphaFoldDB" id="A0A1R4HCX5"/>
<proteinExistence type="predicted"/>